<proteinExistence type="inferred from homology"/>
<dbReference type="EMBL" id="JBHFFA010000002">
    <property type="protein sequence ID" value="KAL2645479.1"/>
    <property type="molecule type" value="Genomic_DNA"/>
</dbReference>
<feature type="domain" description="Cyclin C-terminal" evidence="8">
    <location>
        <begin position="396"/>
        <end position="506"/>
    </location>
</feature>
<dbReference type="PANTHER" id="PTHR10177">
    <property type="entry name" value="CYCLINS"/>
    <property type="match status" value="1"/>
</dbReference>
<dbReference type="Pfam" id="PF02984">
    <property type="entry name" value="Cyclin_C"/>
    <property type="match status" value="1"/>
</dbReference>
<accession>A0ABD1ZCD5</accession>
<dbReference type="FunFam" id="1.10.472.10:FF:000013">
    <property type="entry name" value="Cyclin A1"/>
    <property type="match status" value="1"/>
</dbReference>
<dbReference type="AlphaFoldDB" id="A0ABD1ZCD5"/>
<evidence type="ECO:0000256" key="6">
    <source>
        <dbReference type="SAM" id="MobiDB-lite"/>
    </source>
</evidence>
<feature type="region of interest" description="Disordered" evidence="6">
    <location>
        <begin position="1"/>
        <end position="91"/>
    </location>
</feature>
<dbReference type="InterPro" id="IPR013763">
    <property type="entry name" value="Cyclin-like_dom"/>
</dbReference>
<dbReference type="SMART" id="SM00385">
    <property type="entry name" value="CYCLIN"/>
    <property type="match status" value="2"/>
</dbReference>
<name>A0ABD1ZCD5_9MARC</name>
<evidence type="ECO:0000256" key="2">
    <source>
        <dbReference type="ARBA" id="ARBA00022618"/>
    </source>
</evidence>
<feature type="domain" description="Cyclin-like" evidence="7">
    <location>
        <begin position="400"/>
        <end position="488"/>
    </location>
</feature>
<dbReference type="InterPro" id="IPR048258">
    <property type="entry name" value="Cyclins_cyclin-box"/>
</dbReference>
<evidence type="ECO:0000259" key="8">
    <source>
        <dbReference type="SMART" id="SM01332"/>
    </source>
</evidence>
<dbReference type="InterPro" id="IPR006671">
    <property type="entry name" value="Cyclin_N"/>
</dbReference>
<dbReference type="PROSITE" id="PS00292">
    <property type="entry name" value="CYCLINS"/>
    <property type="match status" value="1"/>
</dbReference>
<dbReference type="InterPro" id="IPR039361">
    <property type="entry name" value="Cyclin"/>
</dbReference>
<reference evidence="9 10" key="1">
    <citation type="submission" date="2024-09" db="EMBL/GenBank/DDBJ databases">
        <title>Chromosome-scale assembly of Riccia fluitans.</title>
        <authorList>
            <person name="Paukszto L."/>
            <person name="Sawicki J."/>
            <person name="Karawczyk K."/>
            <person name="Piernik-Szablinska J."/>
            <person name="Szczecinska M."/>
            <person name="Mazdziarz M."/>
        </authorList>
    </citation>
    <scope>NUCLEOTIDE SEQUENCE [LARGE SCALE GENOMIC DNA]</scope>
    <source>
        <strain evidence="9">Rf_01</strain>
        <tissue evidence="9">Aerial parts of the thallus</tissue>
    </source>
</reference>
<dbReference type="FunFam" id="1.10.472.10:FF:000167">
    <property type="entry name" value="Mitotic cyclin 6"/>
    <property type="match status" value="1"/>
</dbReference>
<evidence type="ECO:0000256" key="5">
    <source>
        <dbReference type="RuleBase" id="RU000383"/>
    </source>
</evidence>
<evidence type="ECO:0008006" key="11">
    <source>
        <dbReference type="Google" id="ProtNLM"/>
    </source>
</evidence>
<dbReference type="InterPro" id="IPR036915">
    <property type="entry name" value="Cyclin-like_sf"/>
</dbReference>
<comment type="caution">
    <text evidence="9">The sequence shown here is derived from an EMBL/GenBank/DDBJ whole genome shotgun (WGS) entry which is preliminary data.</text>
</comment>
<dbReference type="Proteomes" id="UP001605036">
    <property type="component" value="Unassembled WGS sequence"/>
</dbReference>
<keyword evidence="3 5" id="KW-0195">Cyclin</keyword>
<keyword evidence="4" id="KW-0131">Cell cycle</keyword>
<organism evidence="9 10">
    <name type="scientific">Riccia fluitans</name>
    <dbReference type="NCBI Taxonomy" id="41844"/>
    <lineage>
        <taxon>Eukaryota</taxon>
        <taxon>Viridiplantae</taxon>
        <taxon>Streptophyta</taxon>
        <taxon>Embryophyta</taxon>
        <taxon>Marchantiophyta</taxon>
        <taxon>Marchantiopsida</taxon>
        <taxon>Marchantiidae</taxon>
        <taxon>Marchantiales</taxon>
        <taxon>Ricciaceae</taxon>
        <taxon>Riccia</taxon>
    </lineage>
</organism>
<gene>
    <name evidence="9" type="ORF">R1flu_013066</name>
</gene>
<evidence type="ECO:0000256" key="1">
    <source>
        <dbReference type="ARBA" id="ARBA00006955"/>
    </source>
</evidence>
<dbReference type="SMART" id="SM01332">
    <property type="entry name" value="Cyclin_C"/>
    <property type="match status" value="1"/>
</dbReference>
<feature type="domain" description="Cyclin-like" evidence="7">
    <location>
        <begin position="303"/>
        <end position="387"/>
    </location>
</feature>
<dbReference type="Gene3D" id="1.10.472.10">
    <property type="entry name" value="Cyclin-like"/>
    <property type="match status" value="2"/>
</dbReference>
<evidence type="ECO:0000256" key="3">
    <source>
        <dbReference type="ARBA" id="ARBA00023127"/>
    </source>
</evidence>
<comment type="similarity">
    <text evidence="1">Belongs to the cyclin family. Cyclin AB subfamily.</text>
</comment>
<feature type="compositionally biased region" description="Polar residues" evidence="6">
    <location>
        <begin position="157"/>
        <end position="168"/>
    </location>
</feature>
<evidence type="ECO:0000256" key="4">
    <source>
        <dbReference type="ARBA" id="ARBA00023306"/>
    </source>
</evidence>
<feature type="compositionally biased region" description="Polar residues" evidence="6">
    <location>
        <begin position="21"/>
        <end position="30"/>
    </location>
</feature>
<evidence type="ECO:0000313" key="10">
    <source>
        <dbReference type="Proteomes" id="UP001605036"/>
    </source>
</evidence>
<keyword evidence="10" id="KW-1185">Reference proteome</keyword>
<dbReference type="InterPro" id="IPR004367">
    <property type="entry name" value="Cyclin_C-dom"/>
</dbReference>
<dbReference type="GO" id="GO:0051301">
    <property type="term" value="P:cell division"/>
    <property type="evidence" value="ECO:0007669"/>
    <property type="project" value="UniProtKB-KW"/>
</dbReference>
<evidence type="ECO:0000259" key="7">
    <source>
        <dbReference type="SMART" id="SM00385"/>
    </source>
</evidence>
<keyword evidence="2" id="KW-0132">Cell division</keyword>
<sequence>MSEAEGPRQRKRSSVGATGIPSVSHSSVQGEETRRTTRAASKRAANDDASRVAYPTAGGQQAKKRAALASLSSHSSLPASRNASPVSEANVKKRAALASLSNSANVPVLRNGGPAAAKTGTLSQFGFGKAKPAANSKKGDGEVVSAAAEKKEGVMQEKTSSKASSITLTPDAVEDQENVPPPVPKKTTEYNNNFSLPQSASVSKDASVQSNAAVIASLERKTLQNLYISRNSKALHQELGLSGRSHNYTDIDGDLTDPQMCSIYAIDIYEHLRMQEVKRRPSTEFMESVQQDINSSMRGILIDWLVEVAEEYKLVPDTLYLTVSYIDRFLSKNIVNRQRLQLLGVSCMLIAAKYEEICAPQVEEFCYITDNTYAREEVLEMERQVLSNLHFELTTPTTKSFLRRFIRAAQAGYPVPSLQLEFLGNYLAELTLVEYSFLQYLPSLVAASAVFVAKLTLDSDTCPWNLTLQHYSGYRPSELQDCNTFRISSNRQYRCKSGSMSKRLTG</sequence>
<dbReference type="Pfam" id="PF00134">
    <property type="entry name" value="Cyclin_N"/>
    <property type="match status" value="1"/>
</dbReference>
<evidence type="ECO:0000313" key="9">
    <source>
        <dbReference type="EMBL" id="KAL2645479.1"/>
    </source>
</evidence>
<dbReference type="SUPFAM" id="SSF47954">
    <property type="entry name" value="Cyclin-like"/>
    <property type="match status" value="2"/>
</dbReference>
<feature type="compositionally biased region" description="Low complexity" evidence="6">
    <location>
        <begin position="67"/>
        <end position="84"/>
    </location>
</feature>
<protein>
    <recommendedName>
        <fullName evidence="11">Cyclin N-terminal domain-containing protein</fullName>
    </recommendedName>
</protein>
<feature type="region of interest" description="Disordered" evidence="6">
    <location>
        <begin position="149"/>
        <end position="168"/>
    </location>
</feature>
<dbReference type="CDD" id="cd20562">
    <property type="entry name" value="CYCLIN_AtCycA_like_rpt1"/>
    <property type="match status" value="1"/>
</dbReference>